<dbReference type="AlphaFoldDB" id="A0A937URD2"/>
<dbReference type="RefSeq" id="WP_203004507.1">
    <property type="nucleotide sequence ID" value="NZ_JADWYU010000198.1"/>
</dbReference>
<protein>
    <submittedName>
        <fullName evidence="3">Thioesterase family protein</fullName>
    </submittedName>
</protein>
<keyword evidence="4" id="KW-1185">Reference proteome</keyword>
<dbReference type="InterPro" id="IPR049450">
    <property type="entry name" value="ACOT8-like_C"/>
</dbReference>
<dbReference type="InterPro" id="IPR052389">
    <property type="entry name" value="Sec_Metab_Biosynth-Assoc"/>
</dbReference>
<gene>
    <name evidence="3" type="ORF">I7412_29545</name>
</gene>
<name>A0A937URD2_9ACTN</name>
<evidence type="ECO:0000259" key="2">
    <source>
        <dbReference type="Pfam" id="PF20789"/>
    </source>
</evidence>
<dbReference type="PANTHER" id="PTHR38110:SF1">
    <property type="entry name" value="THIOESTERASE DOMAIN-CONTAINING PROTEIN"/>
    <property type="match status" value="1"/>
</dbReference>
<dbReference type="SUPFAM" id="SSF54637">
    <property type="entry name" value="Thioesterase/thiol ester dehydrase-isomerase"/>
    <property type="match status" value="2"/>
</dbReference>
<dbReference type="InterPro" id="IPR049449">
    <property type="entry name" value="TesB_ACOT8-like_N"/>
</dbReference>
<dbReference type="EMBL" id="JAEACQ010000263">
    <property type="protein sequence ID" value="MBL7631232.1"/>
    <property type="molecule type" value="Genomic_DNA"/>
</dbReference>
<dbReference type="InterPro" id="IPR042171">
    <property type="entry name" value="Acyl-CoA_hotdog"/>
</dbReference>
<feature type="domain" description="Acyl-CoA thioesterase-like C-terminal" evidence="2">
    <location>
        <begin position="133"/>
        <end position="266"/>
    </location>
</feature>
<dbReference type="InterPro" id="IPR029069">
    <property type="entry name" value="HotDog_dom_sf"/>
</dbReference>
<dbReference type="Pfam" id="PF20789">
    <property type="entry name" value="4HBT_3C"/>
    <property type="match status" value="1"/>
</dbReference>
<dbReference type="Gene3D" id="2.40.160.210">
    <property type="entry name" value="Acyl-CoA thioesterase, double hotdog domain"/>
    <property type="match status" value="1"/>
</dbReference>
<organism evidence="3 4">
    <name type="scientific">Frankia nepalensis</name>
    <dbReference type="NCBI Taxonomy" id="1836974"/>
    <lineage>
        <taxon>Bacteria</taxon>
        <taxon>Bacillati</taxon>
        <taxon>Actinomycetota</taxon>
        <taxon>Actinomycetes</taxon>
        <taxon>Frankiales</taxon>
        <taxon>Frankiaceae</taxon>
        <taxon>Frankia</taxon>
    </lineage>
</organism>
<sequence>MSVPAFELDLHLALEPLGSGSFGAELVPGWVVGGGINGGLLLALAGKAAGAVLDGKANPIAVSAHYVSPAAPGPAVVTARVRREGRSLGTVAVDVEQEGQLRLTALVTAGSLAPGEEAERVTAVPPDLPPTEKCVPASMGPPELLEIVPMLGRFDLLLHPDHVGWATGAPSGRGLLSAWYRLVDGREPDPVSLLQVVDALPPVTFDIGIPGWAPTLELTAHVRAAPAPGWLRVTHTTRYLAGGMFEEDCEVWDSADRLVAQSRQLARRPRG</sequence>
<feature type="domain" description="Acyl-CoA thioesterase-like N-terminal HotDog" evidence="1">
    <location>
        <begin position="28"/>
        <end position="109"/>
    </location>
</feature>
<reference evidence="3" key="1">
    <citation type="submission" date="2020-12" db="EMBL/GenBank/DDBJ databases">
        <title>Genomic characterization of non-nitrogen-fixing Frankia strains.</title>
        <authorList>
            <person name="Carlos-Shanley C."/>
            <person name="Guerra T."/>
            <person name="Hahn D."/>
        </authorList>
    </citation>
    <scope>NUCLEOTIDE SEQUENCE</scope>
    <source>
        <strain evidence="3">CN6</strain>
    </source>
</reference>
<comment type="caution">
    <text evidence="3">The sequence shown here is derived from an EMBL/GenBank/DDBJ whole genome shotgun (WGS) entry which is preliminary data.</text>
</comment>
<evidence type="ECO:0000259" key="1">
    <source>
        <dbReference type="Pfam" id="PF13622"/>
    </source>
</evidence>
<dbReference type="PANTHER" id="PTHR38110">
    <property type="entry name" value="CHROMOSOME 23, WHOLE GENOME SHOTGUN SEQUENCE"/>
    <property type="match status" value="1"/>
</dbReference>
<evidence type="ECO:0000313" key="3">
    <source>
        <dbReference type="EMBL" id="MBL7631232.1"/>
    </source>
</evidence>
<proteinExistence type="predicted"/>
<dbReference type="Proteomes" id="UP000604475">
    <property type="component" value="Unassembled WGS sequence"/>
</dbReference>
<accession>A0A937URD2</accession>
<evidence type="ECO:0000313" key="4">
    <source>
        <dbReference type="Proteomes" id="UP000604475"/>
    </source>
</evidence>
<dbReference type="Pfam" id="PF13622">
    <property type="entry name" value="4HBT_3"/>
    <property type="match status" value="1"/>
</dbReference>